<dbReference type="Proteomes" id="UP001170717">
    <property type="component" value="Unassembled WGS sequence"/>
</dbReference>
<gene>
    <name evidence="1" type="ORF">Q4527_01555</name>
</gene>
<accession>A0AAW7YV60</accession>
<name>A0AAW7YV60_9ALTE</name>
<organism evidence="1 2">
    <name type="scientific">Alteromonas stellipolaris</name>
    <dbReference type="NCBI Taxonomy" id="233316"/>
    <lineage>
        <taxon>Bacteria</taxon>
        <taxon>Pseudomonadati</taxon>
        <taxon>Pseudomonadota</taxon>
        <taxon>Gammaproteobacteria</taxon>
        <taxon>Alteromonadales</taxon>
        <taxon>Alteromonadaceae</taxon>
        <taxon>Alteromonas/Salinimonas group</taxon>
        <taxon>Alteromonas</taxon>
    </lineage>
</organism>
<comment type="caution">
    <text evidence="1">The sequence shown here is derived from an EMBL/GenBank/DDBJ whole genome shotgun (WGS) entry which is preliminary data.</text>
</comment>
<evidence type="ECO:0000313" key="1">
    <source>
        <dbReference type="EMBL" id="MDO6576051.1"/>
    </source>
</evidence>
<reference evidence="1" key="1">
    <citation type="submission" date="2023-07" db="EMBL/GenBank/DDBJ databases">
        <title>Genome content predicts the carbon catabolic preferences of heterotrophic bacteria.</title>
        <authorList>
            <person name="Gralka M."/>
        </authorList>
    </citation>
    <scope>NUCLEOTIDE SEQUENCE</scope>
    <source>
        <strain evidence="1">F2M12</strain>
    </source>
</reference>
<dbReference type="AlphaFoldDB" id="A0AAW7YV60"/>
<proteinExistence type="predicted"/>
<dbReference type="GeneID" id="83257283"/>
<dbReference type="InterPro" id="IPR021363">
    <property type="entry name" value="DUF2835"/>
</dbReference>
<dbReference type="EMBL" id="JAUOQI010000001">
    <property type="protein sequence ID" value="MDO6576051.1"/>
    <property type="molecule type" value="Genomic_DNA"/>
</dbReference>
<sequence length="80" mass="8921">MTTIQATDTVYYFSVNVPYIQCEALYSGAVPTVVMVAENGTSVQVPSTRIKQFITSQGVVGRFRMIVDANNKIKAFERLR</sequence>
<dbReference type="Pfam" id="PF11197">
    <property type="entry name" value="DUF2835"/>
    <property type="match status" value="1"/>
</dbReference>
<evidence type="ECO:0000313" key="2">
    <source>
        <dbReference type="Proteomes" id="UP001170717"/>
    </source>
</evidence>
<dbReference type="RefSeq" id="WP_061997258.1">
    <property type="nucleotide sequence ID" value="NZ_CANLMS010000006.1"/>
</dbReference>
<protein>
    <submittedName>
        <fullName evidence="1">DUF2835 family protein</fullName>
    </submittedName>
</protein>